<comment type="subcellular location">
    <subcellularLocation>
        <location evidence="1">Cell outer membrane</location>
        <topology evidence="1">Multi-pass membrane protein</topology>
    </subcellularLocation>
</comment>
<dbReference type="PANTHER" id="PTHR34501:SF9">
    <property type="entry name" value="MAJOR OUTER MEMBRANE PROTEIN P.IA"/>
    <property type="match status" value="1"/>
</dbReference>
<evidence type="ECO:0000256" key="1">
    <source>
        <dbReference type="ARBA" id="ARBA00004571"/>
    </source>
</evidence>
<accession>A0A1N6JVI6</accession>
<dbReference type="RefSeq" id="WP_074267187.1">
    <property type="nucleotide sequence ID" value="NZ_FSRM01000002.1"/>
</dbReference>
<protein>
    <submittedName>
        <fullName evidence="13">Outer membrane protein (Porin)</fullName>
    </submittedName>
</protein>
<keyword evidence="9" id="KW-0472">Membrane</keyword>
<dbReference type="EMBL" id="FSRM01000002">
    <property type="protein sequence ID" value="SIO48345.1"/>
    <property type="molecule type" value="Genomic_DNA"/>
</dbReference>
<dbReference type="InterPro" id="IPR023614">
    <property type="entry name" value="Porin_dom_sf"/>
</dbReference>
<dbReference type="SUPFAM" id="SSF56935">
    <property type="entry name" value="Porins"/>
    <property type="match status" value="1"/>
</dbReference>
<keyword evidence="4" id="KW-1134">Transmembrane beta strand</keyword>
<evidence type="ECO:0000256" key="3">
    <source>
        <dbReference type="ARBA" id="ARBA00022448"/>
    </source>
</evidence>
<dbReference type="GO" id="GO:0046930">
    <property type="term" value="C:pore complex"/>
    <property type="evidence" value="ECO:0007669"/>
    <property type="project" value="UniProtKB-KW"/>
</dbReference>
<feature type="domain" description="Porin" evidence="12">
    <location>
        <begin position="12"/>
        <end position="338"/>
    </location>
</feature>
<gene>
    <name evidence="13" type="ORF">SAMN05444168_5176</name>
</gene>
<keyword evidence="10" id="KW-0998">Cell outer membrane</keyword>
<evidence type="ECO:0000256" key="11">
    <source>
        <dbReference type="SAM" id="SignalP"/>
    </source>
</evidence>
<sequence>MKKLIRIGAAGALLGVVASPQAFAQSSVTLYGVLDNYIGYQSSTVGGKSTSLTVLGSNGLSTSRYGLKGVEDLGGGMKANFDIEGGFDPSTGAQQNSFRMFDRQAWVGLSDDRFGSFRVGRQETAMWFYSGNMDAFGAATYGSGFNNFAQWQARVDNDIAYFAPTFFHTQVEVHYSLGGLAGNTGGNGIFQAAVQSWQGPVYVAVAYLNAVNATQTNRVQQLMAGGNYNYGSGKVYVGFFRTNDVVSATTGNALGSPGGKFDPAVGAVSNTPGNYHNTYSLSADYQFNPALTVGAGYAYIQDDSSLHNNAEEFSLISTYSLSKSTTLYAVASRINNSHTAQFKMGDAATTTGTFLTPGTGQSETGFQLGMRHSF</sequence>
<evidence type="ECO:0000256" key="4">
    <source>
        <dbReference type="ARBA" id="ARBA00022452"/>
    </source>
</evidence>
<organism evidence="13 14">
    <name type="scientific">Paraburkholderia phenazinium</name>
    <dbReference type="NCBI Taxonomy" id="60549"/>
    <lineage>
        <taxon>Bacteria</taxon>
        <taxon>Pseudomonadati</taxon>
        <taxon>Pseudomonadota</taxon>
        <taxon>Betaproteobacteria</taxon>
        <taxon>Burkholderiales</taxon>
        <taxon>Burkholderiaceae</taxon>
        <taxon>Paraburkholderia</taxon>
    </lineage>
</organism>
<evidence type="ECO:0000256" key="10">
    <source>
        <dbReference type="ARBA" id="ARBA00023237"/>
    </source>
</evidence>
<dbReference type="InterPro" id="IPR033900">
    <property type="entry name" value="Gram_neg_porin_domain"/>
</dbReference>
<comment type="subunit">
    <text evidence="2">Homotrimer.</text>
</comment>
<evidence type="ECO:0000256" key="2">
    <source>
        <dbReference type="ARBA" id="ARBA00011233"/>
    </source>
</evidence>
<dbReference type="InterPro" id="IPR050298">
    <property type="entry name" value="Gram-neg_bact_OMP"/>
</dbReference>
<dbReference type="Gene3D" id="2.40.160.10">
    <property type="entry name" value="Porin"/>
    <property type="match status" value="1"/>
</dbReference>
<evidence type="ECO:0000259" key="12">
    <source>
        <dbReference type="Pfam" id="PF13609"/>
    </source>
</evidence>
<dbReference type="AlphaFoldDB" id="A0A1N6JVI6"/>
<evidence type="ECO:0000256" key="9">
    <source>
        <dbReference type="ARBA" id="ARBA00023136"/>
    </source>
</evidence>
<dbReference type="OrthoDB" id="8576858at2"/>
<reference evidence="13 14" key="1">
    <citation type="submission" date="2016-11" db="EMBL/GenBank/DDBJ databases">
        <authorList>
            <person name="Jaros S."/>
            <person name="Januszkiewicz K."/>
            <person name="Wedrychowicz H."/>
        </authorList>
    </citation>
    <scope>NUCLEOTIDE SEQUENCE [LARGE SCALE GENOMIC DNA]</scope>
    <source>
        <strain evidence="13 14">GAS86</strain>
    </source>
</reference>
<dbReference type="GO" id="GO:0015288">
    <property type="term" value="F:porin activity"/>
    <property type="evidence" value="ECO:0007669"/>
    <property type="project" value="UniProtKB-KW"/>
</dbReference>
<evidence type="ECO:0000313" key="14">
    <source>
        <dbReference type="Proteomes" id="UP000184693"/>
    </source>
</evidence>
<name>A0A1N6JVI6_9BURK</name>
<keyword evidence="5" id="KW-0812">Transmembrane</keyword>
<keyword evidence="6 11" id="KW-0732">Signal</keyword>
<feature type="chain" id="PRO_5012523309" evidence="11">
    <location>
        <begin position="25"/>
        <end position="374"/>
    </location>
</feature>
<dbReference type="CDD" id="cd00342">
    <property type="entry name" value="gram_neg_porins"/>
    <property type="match status" value="1"/>
</dbReference>
<evidence type="ECO:0000313" key="13">
    <source>
        <dbReference type="EMBL" id="SIO48345.1"/>
    </source>
</evidence>
<dbReference type="PANTHER" id="PTHR34501">
    <property type="entry name" value="PROTEIN YDDL-RELATED"/>
    <property type="match status" value="1"/>
</dbReference>
<feature type="signal peptide" evidence="11">
    <location>
        <begin position="1"/>
        <end position="24"/>
    </location>
</feature>
<evidence type="ECO:0000256" key="8">
    <source>
        <dbReference type="ARBA" id="ARBA00023114"/>
    </source>
</evidence>
<dbReference type="Proteomes" id="UP000184693">
    <property type="component" value="Unassembled WGS sequence"/>
</dbReference>
<keyword evidence="7" id="KW-0406">Ion transport</keyword>
<evidence type="ECO:0000256" key="5">
    <source>
        <dbReference type="ARBA" id="ARBA00022692"/>
    </source>
</evidence>
<evidence type="ECO:0000256" key="6">
    <source>
        <dbReference type="ARBA" id="ARBA00022729"/>
    </source>
</evidence>
<dbReference type="GO" id="GO:0006811">
    <property type="term" value="P:monoatomic ion transport"/>
    <property type="evidence" value="ECO:0007669"/>
    <property type="project" value="UniProtKB-KW"/>
</dbReference>
<evidence type="ECO:0000256" key="7">
    <source>
        <dbReference type="ARBA" id="ARBA00023065"/>
    </source>
</evidence>
<keyword evidence="8" id="KW-0626">Porin</keyword>
<keyword evidence="3" id="KW-0813">Transport</keyword>
<proteinExistence type="predicted"/>
<dbReference type="GO" id="GO:0009279">
    <property type="term" value="C:cell outer membrane"/>
    <property type="evidence" value="ECO:0007669"/>
    <property type="project" value="UniProtKB-SubCell"/>
</dbReference>
<dbReference type="Pfam" id="PF13609">
    <property type="entry name" value="Porin_4"/>
    <property type="match status" value="1"/>
</dbReference>